<feature type="compositionally biased region" description="Polar residues" evidence="1">
    <location>
        <begin position="48"/>
        <end position="60"/>
    </location>
</feature>
<dbReference type="AlphaFoldDB" id="A0A9K3D6A9"/>
<name>A0A9K3D6A9_9EUKA</name>
<sequence length="91" mass="10371">MGDEREDAAMGDEASMAAILGFEGFDGADDEVAQEFARMDQEYRESAAQAQRSGQGSEMWQTRYDRMRDDYKQLDRSKARQKEQYESAAAK</sequence>
<keyword evidence="3" id="KW-1185">Reference proteome</keyword>
<evidence type="ECO:0000256" key="1">
    <source>
        <dbReference type="SAM" id="MobiDB-lite"/>
    </source>
</evidence>
<comment type="caution">
    <text evidence="2">The sequence shown here is derived from an EMBL/GenBank/DDBJ whole genome shotgun (WGS) entry which is preliminary data.</text>
</comment>
<evidence type="ECO:0000313" key="2">
    <source>
        <dbReference type="EMBL" id="GIQ89943.1"/>
    </source>
</evidence>
<organism evidence="2 3">
    <name type="scientific">Kipferlia bialata</name>
    <dbReference type="NCBI Taxonomy" id="797122"/>
    <lineage>
        <taxon>Eukaryota</taxon>
        <taxon>Metamonada</taxon>
        <taxon>Carpediemonas-like organisms</taxon>
        <taxon>Kipferlia</taxon>
    </lineage>
</organism>
<protein>
    <submittedName>
        <fullName evidence="2">Uncharacterized protein</fullName>
    </submittedName>
</protein>
<reference evidence="2 3" key="1">
    <citation type="journal article" date="2018" name="PLoS ONE">
        <title>The draft genome of Kipferlia bialata reveals reductive genome evolution in fornicate parasites.</title>
        <authorList>
            <person name="Tanifuji G."/>
            <person name="Takabayashi S."/>
            <person name="Kume K."/>
            <person name="Takagi M."/>
            <person name="Nakayama T."/>
            <person name="Kamikawa R."/>
            <person name="Inagaki Y."/>
            <person name="Hashimoto T."/>
        </authorList>
    </citation>
    <scope>NUCLEOTIDE SEQUENCE [LARGE SCALE GENOMIC DNA]</scope>
    <source>
        <strain evidence="2">NY0173</strain>
    </source>
</reference>
<dbReference type="Proteomes" id="UP000265618">
    <property type="component" value="Unassembled WGS sequence"/>
</dbReference>
<accession>A0A9K3D6A9</accession>
<feature type="compositionally biased region" description="Basic and acidic residues" evidence="1">
    <location>
        <begin position="63"/>
        <end position="85"/>
    </location>
</feature>
<proteinExistence type="predicted"/>
<feature type="region of interest" description="Disordered" evidence="1">
    <location>
        <begin position="41"/>
        <end position="91"/>
    </location>
</feature>
<feature type="non-terminal residue" evidence="2">
    <location>
        <position position="91"/>
    </location>
</feature>
<dbReference type="EMBL" id="BDIP01005599">
    <property type="protein sequence ID" value="GIQ89943.1"/>
    <property type="molecule type" value="Genomic_DNA"/>
</dbReference>
<gene>
    <name evidence="2" type="ORF">KIPB_012564</name>
</gene>
<evidence type="ECO:0000313" key="3">
    <source>
        <dbReference type="Proteomes" id="UP000265618"/>
    </source>
</evidence>